<dbReference type="Pfam" id="PF13181">
    <property type="entry name" value="TPR_8"/>
    <property type="match status" value="1"/>
</dbReference>
<accession>A0A2J0L475</accession>
<dbReference type="SMART" id="SM00028">
    <property type="entry name" value="TPR"/>
    <property type="match status" value="2"/>
</dbReference>
<gene>
    <name evidence="3" type="ORF">COS99_02120</name>
</gene>
<dbReference type="InterPro" id="IPR019734">
    <property type="entry name" value="TPR_rpt"/>
</dbReference>
<name>A0A2J0L475_9BACT</name>
<evidence type="ECO:0000256" key="1">
    <source>
        <dbReference type="PROSITE-ProRule" id="PRU00339"/>
    </source>
</evidence>
<dbReference type="EMBL" id="PEWV01000020">
    <property type="protein sequence ID" value="PIU42096.1"/>
    <property type="molecule type" value="Genomic_DNA"/>
</dbReference>
<dbReference type="Gene3D" id="1.25.40.10">
    <property type="entry name" value="Tetratricopeptide repeat domain"/>
    <property type="match status" value="1"/>
</dbReference>
<dbReference type="SUPFAM" id="SSF48452">
    <property type="entry name" value="TPR-like"/>
    <property type="match status" value="1"/>
</dbReference>
<keyword evidence="2" id="KW-0175">Coiled coil</keyword>
<evidence type="ECO:0000313" key="4">
    <source>
        <dbReference type="Proteomes" id="UP000230052"/>
    </source>
</evidence>
<proteinExistence type="predicted"/>
<feature type="coiled-coil region" evidence="2">
    <location>
        <begin position="43"/>
        <end position="91"/>
    </location>
</feature>
<feature type="coiled-coil region" evidence="2">
    <location>
        <begin position="116"/>
        <end position="256"/>
    </location>
</feature>
<comment type="caution">
    <text evidence="3">The sequence shown here is derived from an EMBL/GenBank/DDBJ whole genome shotgun (WGS) entry which is preliminary data.</text>
</comment>
<reference evidence="3 4" key="1">
    <citation type="submission" date="2017-09" db="EMBL/GenBank/DDBJ databases">
        <title>Depth-based differentiation of microbial function through sediment-hosted aquifers and enrichment of novel symbionts in the deep terrestrial subsurface.</title>
        <authorList>
            <person name="Probst A.J."/>
            <person name="Ladd B."/>
            <person name="Jarett J.K."/>
            <person name="Geller-Mcgrath D.E."/>
            <person name="Sieber C.M."/>
            <person name="Emerson J.B."/>
            <person name="Anantharaman K."/>
            <person name="Thomas B.C."/>
            <person name="Malmstrom R."/>
            <person name="Stieglmeier M."/>
            <person name="Klingl A."/>
            <person name="Woyke T."/>
            <person name="Ryan C.M."/>
            <person name="Banfield J.F."/>
        </authorList>
    </citation>
    <scope>NUCLEOTIDE SEQUENCE [LARGE SCALE GENOMIC DNA]</scope>
    <source>
        <strain evidence="3">CG07_land_8_20_14_0_80_42_15</strain>
    </source>
</reference>
<evidence type="ECO:0000256" key="2">
    <source>
        <dbReference type="SAM" id="Coils"/>
    </source>
</evidence>
<dbReference type="AlphaFoldDB" id="A0A2J0L475"/>
<dbReference type="Proteomes" id="UP000230052">
    <property type="component" value="Unassembled WGS sequence"/>
</dbReference>
<evidence type="ECO:0000313" key="3">
    <source>
        <dbReference type="EMBL" id="PIU42096.1"/>
    </source>
</evidence>
<protein>
    <submittedName>
        <fullName evidence="3">Uncharacterized protein</fullName>
    </submittedName>
</protein>
<feature type="repeat" description="TPR" evidence="1">
    <location>
        <begin position="279"/>
        <end position="312"/>
    </location>
</feature>
<organism evidence="3 4">
    <name type="scientific">Candidatus Aquitaenariimonas noxiae</name>
    <dbReference type="NCBI Taxonomy" id="1974741"/>
    <lineage>
        <taxon>Bacteria</taxon>
        <taxon>Pseudomonadati</taxon>
        <taxon>Candidatus Omnitrophota</taxon>
        <taxon>Candidatus Aquitaenariimonas</taxon>
    </lineage>
</organism>
<dbReference type="PROSITE" id="PS50293">
    <property type="entry name" value="TPR_REGION"/>
    <property type="match status" value="1"/>
</dbReference>
<dbReference type="PROSITE" id="PS50005">
    <property type="entry name" value="TPR"/>
    <property type="match status" value="1"/>
</dbReference>
<keyword evidence="1" id="KW-0802">TPR repeat</keyword>
<sequence length="370" mass="43579">MLWENAMNKKIILILSSITLTLFFIRSDLARALSLDDINPVKAKEYRTQLEEKNKEYDELLKLNKKLQELIKDLQDKNAVLARDYEKLKIDQENILIQSRKLLEEKKTFTVSTDAYNKLAEEREALNNKEEAMAQENKTLQQNIDQLKMHFSELTAEAGRLEKLLAEEQSDEGAKVKKIEEGLKIKYSSLGNEVDLLKKENSKLSKELVNARKSTTLLERGKVKLEQEGQVLKNDLGRLEAEHKETEEQNRFYSSEVKEFPSKFTDMARHNQELVRETADMHYNLGVFYVKSKEYRRATREFEKVLELKPEHPYANYNLGYIYAEYLVDRPLAIKYFKNYLNYAPDAKDADWVRRYILTWEAWQGKEMPK</sequence>
<dbReference type="InterPro" id="IPR011990">
    <property type="entry name" value="TPR-like_helical_dom_sf"/>
</dbReference>